<comment type="caution">
    <text evidence="2">The sequence shown here is derived from an EMBL/GenBank/DDBJ whole genome shotgun (WGS) entry which is preliminary data.</text>
</comment>
<keyword evidence="1" id="KW-1133">Transmembrane helix</keyword>
<evidence type="ECO:0000256" key="1">
    <source>
        <dbReference type="SAM" id="Phobius"/>
    </source>
</evidence>
<dbReference type="Proteomes" id="UP000011747">
    <property type="component" value="Unassembled WGS sequence"/>
</dbReference>
<dbReference type="AlphaFoldDB" id="G9QHI4"/>
<dbReference type="HOGENOM" id="CLU_2244582_0_0_9"/>
<feature type="transmembrane region" description="Helical" evidence="1">
    <location>
        <begin position="6"/>
        <end position="24"/>
    </location>
</feature>
<name>G9QHI4_9BACI</name>
<evidence type="ECO:0000313" key="2">
    <source>
        <dbReference type="EMBL" id="EHL79362.1"/>
    </source>
</evidence>
<dbReference type="EMBL" id="ACWF01000016">
    <property type="protein sequence ID" value="EHL79362.1"/>
    <property type="molecule type" value="Genomic_DNA"/>
</dbReference>
<gene>
    <name evidence="2" type="ORF">HMPREF1015_01243</name>
</gene>
<protein>
    <recommendedName>
        <fullName evidence="4">DUF948 domain-containing protein</fullName>
    </recommendedName>
</protein>
<dbReference type="RefSeq" id="WP_003352657.1">
    <property type="nucleotide sequence ID" value="NZ_JH414740.1"/>
</dbReference>
<accession>G9QHI4</accession>
<evidence type="ECO:0008006" key="4">
    <source>
        <dbReference type="Google" id="ProtNLM"/>
    </source>
</evidence>
<keyword evidence="3" id="KW-1185">Reference proteome</keyword>
<keyword evidence="1" id="KW-0812">Transmembrane</keyword>
<keyword evidence="1" id="KW-0472">Membrane</keyword>
<sequence length="104" mass="12156">MIFILYASLILFIGVLIFLDRVAVKTYRSARPKVEHIQGTIKRMQEQTDLIKTEAIKLSEYQRQMLEKIEDTRNSLETVATAAKQTPEMVKEFFSALYTQRKKN</sequence>
<organism evidence="2 3">
    <name type="scientific">Bacillus smithii 7_3_47FAA</name>
    <dbReference type="NCBI Taxonomy" id="665952"/>
    <lineage>
        <taxon>Bacteria</taxon>
        <taxon>Bacillati</taxon>
        <taxon>Bacillota</taxon>
        <taxon>Bacilli</taxon>
        <taxon>Bacillales</taxon>
        <taxon>Bacillaceae</taxon>
        <taxon>Bacillus</taxon>
    </lineage>
</organism>
<reference evidence="2 3" key="1">
    <citation type="submission" date="2011-09" db="EMBL/GenBank/DDBJ databases">
        <title>The Genome Sequence of Bacillus smithii 7_3_47FAA.</title>
        <authorList>
            <consortium name="The Broad Institute Genome Sequencing Platform"/>
            <person name="Earl A."/>
            <person name="Ward D."/>
            <person name="Feldgarden M."/>
            <person name="Gevers D."/>
            <person name="Daigneault M."/>
            <person name="Strauss J."/>
            <person name="Allen-Vercoe E."/>
            <person name="Young S.K."/>
            <person name="Zeng Q."/>
            <person name="Gargeya S."/>
            <person name="Fitzgerald M."/>
            <person name="Haas B."/>
            <person name="Abouelleil A."/>
            <person name="Alvarado L."/>
            <person name="Arachchi H.M."/>
            <person name="Berlin A."/>
            <person name="Brown A."/>
            <person name="Chapman S.B."/>
            <person name="Chen Z."/>
            <person name="Dunbar C."/>
            <person name="Freedman E."/>
            <person name="Gearin G."/>
            <person name="Goldberg J."/>
            <person name="Griggs A."/>
            <person name="Gujja S."/>
            <person name="Heiman D."/>
            <person name="Howarth C."/>
            <person name="Larson L."/>
            <person name="Lui A."/>
            <person name="MacDonald P.J.P."/>
            <person name="Montmayeur A."/>
            <person name="Murphy C."/>
            <person name="Neiman D."/>
            <person name="Pearson M."/>
            <person name="Priest M."/>
            <person name="Roberts A."/>
            <person name="Saif S."/>
            <person name="Shea T."/>
            <person name="Shenoy N."/>
            <person name="Sisk P."/>
            <person name="Stolte C."/>
            <person name="Sykes S."/>
            <person name="Wortman J."/>
            <person name="Nusbaum C."/>
            <person name="Birren B."/>
        </authorList>
    </citation>
    <scope>NUCLEOTIDE SEQUENCE [LARGE SCALE GENOMIC DNA]</scope>
    <source>
        <strain evidence="2 3">7_3_47FAA</strain>
    </source>
</reference>
<evidence type="ECO:0000313" key="3">
    <source>
        <dbReference type="Proteomes" id="UP000011747"/>
    </source>
</evidence>
<proteinExistence type="predicted"/>
<dbReference type="PATRIC" id="fig|665952.3.peg.381"/>